<dbReference type="PATRIC" id="fig|1125712.3.peg.2266"/>
<dbReference type="Proteomes" id="UP000016638">
    <property type="component" value="Unassembled WGS sequence"/>
</dbReference>
<dbReference type="EMBL" id="AWEZ01000067">
    <property type="protein sequence ID" value="ERL06370.1"/>
    <property type="molecule type" value="Genomic_DNA"/>
</dbReference>
<reference evidence="1 2" key="1">
    <citation type="submission" date="2013-08" db="EMBL/GenBank/DDBJ databases">
        <authorList>
            <person name="Durkin A.S."/>
            <person name="Haft D.R."/>
            <person name="McCorrison J."/>
            <person name="Torralba M."/>
            <person name="Gillis M."/>
            <person name="Haft D.H."/>
            <person name="Methe B."/>
            <person name="Sutton G."/>
            <person name="Nelson K.E."/>
        </authorList>
    </citation>
    <scope>NUCLEOTIDE SEQUENCE [LARGE SCALE GENOMIC DNA]</scope>
    <source>
        <strain evidence="1 2">F0195</strain>
    </source>
</reference>
<comment type="caution">
    <text evidence="1">The sequence shown here is derived from an EMBL/GenBank/DDBJ whole genome shotgun (WGS) entry which is preliminary data.</text>
</comment>
<organism evidence="1 2">
    <name type="scientific">Olsenella profusa F0195</name>
    <dbReference type="NCBI Taxonomy" id="1125712"/>
    <lineage>
        <taxon>Bacteria</taxon>
        <taxon>Bacillati</taxon>
        <taxon>Actinomycetota</taxon>
        <taxon>Coriobacteriia</taxon>
        <taxon>Coriobacteriales</taxon>
        <taxon>Atopobiaceae</taxon>
        <taxon>Olsenella</taxon>
    </lineage>
</organism>
<dbReference type="RefSeq" id="WP_021727143.1">
    <property type="nucleotide sequence ID" value="NZ_AWEZ01000067.1"/>
</dbReference>
<dbReference type="STRING" id="1125712.HMPREF1316_1271"/>
<sequence length="95" mass="10248">MSERKWVAANGQEITEGMIGRWCDAYEKGEFPEGERSVGRVVYGRPPLSSEGTATISVKVPVGMKRAVEQRAKSAGMSTSAYARAALADRLLGVE</sequence>
<dbReference type="OrthoDB" id="3267728at2"/>
<protein>
    <submittedName>
        <fullName evidence="1">Ribbon-helix-helix protein, CopG family</fullName>
    </submittedName>
</protein>
<accession>U2TIT6</accession>
<name>U2TIT6_9ACTN</name>
<dbReference type="eggNOG" id="ENOG502ZRD1">
    <property type="taxonomic scope" value="Bacteria"/>
</dbReference>
<dbReference type="InterPro" id="IPR010985">
    <property type="entry name" value="Ribbon_hlx_hlx"/>
</dbReference>
<evidence type="ECO:0000313" key="2">
    <source>
        <dbReference type="Proteomes" id="UP000016638"/>
    </source>
</evidence>
<evidence type="ECO:0000313" key="1">
    <source>
        <dbReference type="EMBL" id="ERL06370.1"/>
    </source>
</evidence>
<proteinExistence type="predicted"/>
<gene>
    <name evidence="1" type="ORF">HMPREF1316_1271</name>
</gene>
<dbReference type="SUPFAM" id="SSF47598">
    <property type="entry name" value="Ribbon-helix-helix"/>
    <property type="match status" value="1"/>
</dbReference>
<dbReference type="AlphaFoldDB" id="U2TIT6"/>
<dbReference type="GO" id="GO:0006355">
    <property type="term" value="P:regulation of DNA-templated transcription"/>
    <property type="evidence" value="ECO:0007669"/>
    <property type="project" value="InterPro"/>
</dbReference>
<keyword evidence="2" id="KW-1185">Reference proteome</keyword>